<feature type="compositionally biased region" description="Basic and acidic residues" evidence="1">
    <location>
        <begin position="177"/>
        <end position="192"/>
    </location>
</feature>
<evidence type="ECO:0000313" key="2">
    <source>
        <dbReference type="EMBL" id="CAH2055602.1"/>
    </source>
</evidence>
<accession>A0ABN8IG80</accession>
<evidence type="ECO:0000256" key="1">
    <source>
        <dbReference type="SAM" id="MobiDB-lite"/>
    </source>
</evidence>
<feature type="region of interest" description="Disordered" evidence="1">
    <location>
        <begin position="1"/>
        <end position="37"/>
    </location>
</feature>
<keyword evidence="3" id="KW-1185">Reference proteome</keyword>
<feature type="compositionally biased region" description="Basic and acidic residues" evidence="1">
    <location>
        <begin position="98"/>
        <end position="111"/>
    </location>
</feature>
<dbReference type="EMBL" id="OW152834">
    <property type="protein sequence ID" value="CAH2055602.1"/>
    <property type="molecule type" value="Genomic_DNA"/>
</dbReference>
<sequence>MNYSKDKGSCCKEISQTEGRTVEPWPKTQMWPCNYPPEPQPPNYDPYKIRSPEVVVPPLAPSNAKWTGLVYTTSEEQGAQHGHHHRPNPYDAQSGEKQPQEECPKEEEDSRGFFGTLKNIFGWGKKGGSERDAMIDGATYGDALNSDSAGSEYDRGFDAPSSAIQSLFHKSQIVHPDNWKPKSLDRAQKFDSDPGPEIAPRLGYHGRNKYKYAFHEPWNPLDRLTLLAKAEKDESPQPYTPVCAADKGSA</sequence>
<gene>
    <name evidence="2" type="ORF">IPOD504_LOCUS8937</name>
</gene>
<dbReference type="Proteomes" id="UP000837857">
    <property type="component" value="Chromosome 22"/>
</dbReference>
<name>A0ABN8IG80_9NEOP</name>
<feature type="compositionally biased region" description="Basic and acidic residues" evidence="1">
    <location>
        <begin position="1"/>
        <end position="10"/>
    </location>
</feature>
<proteinExistence type="predicted"/>
<feature type="region of interest" description="Disordered" evidence="1">
    <location>
        <begin position="70"/>
        <end position="111"/>
    </location>
</feature>
<organism evidence="2 3">
    <name type="scientific">Iphiclides podalirius</name>
    <name type="common">scarce swallowtail</name>
    <dbReference type="NCBI Taxonomy" id="110791"/>
    <lineage>
        <taxon>Eukaryota</taxon>
        <taxon>Metazoa</taxon>
        <taxon>Ecdysozoa</taxon>
        <taxon>Arthropoda</taxon>
        <taxon>Hexapoda</taxon>
        <taxon>Insecta</taxon>
        <taxon>Pterygota</taxon>
        <taxon>Neoptera</taxon>
        <taxon>Endopterygota</taxon>
        <taxon>Lepidoptera</taxon>
        <taxon>Glossata</taxon>
        <taxon>Ditrysia</taxon>
        <taxon>Papilionoidea</taxon>
        <taxon>Papilionidae</taxon>
        <taxon>Papilioninae</taxon>
        <taxon>Iphiclides</taxon>
    </lineage>
</organism>
<feature type="region of interest" description="Disordered" evidence="1">
    <location>
        <begin position="177"/>
        <end position="202"/>
    </location>
</feature>
<evidence type="ECO:0000313" key="3">
    <source>
        <dbReference type="Proteomes" id="UP000837857"/>
    </source>
</evidence>
<reference evidence="2" key="1">
    <citation type="submission" date="2022-03" db="EMBL/GenBank/DDBJ databases">
        <authorList>
            <person name="Martin H S."/>
        </authorList>
    </citation>
    <scope>NUCLEOTIDE SEQUENCE</scope>
</reference>
<feature type="non-terminal residue" evidence="2">
    <location>
        <position position="250"/>
    </location>
</feature>
<protein>
    <submittedName>
        <fullName evidence="2">Uncharacterized protein</fullName>
    </submittedName>
</protein>